<proteinExistence type="predicted"/>
<evidence type="ECO:0000313" key="3">
    <source>
        <dbReference type="Proteomes" id="UP001244297"/>
    </source>
</evidence>
<dbReference type="RefSeq" id="WP_238285628.1">
    <property type="nucleotide sequence ID" value="NZ_BPQS01000003.1"/>
</dbReference>
<protein>
    <submittedName>
        <fullName evidence="2">Uncharacterized protein</fullName>
    </submittedName>
</protein>
<evidence type="ECO:0000256" key="1">
    <source>
        <dbReference type="SAM" id="Phobius"/>
    </source>
</evidence>
<dbReference type="EMBL" id="JAUFPT010000023">
    <property type="protein sequence ID" value="MDN3570737.1"/>
    <property type="molecule type" value="Genomic_DNA"/>
</dbReference>
<reference evidence="3" key="1">
    <citation type="journal article" date="2019" name="Int. J. Syst. Evol. Microbiol.">
        <title>The Global Catalogue of Microorganisms (GCM) 10K type strain sequencing project: providing services to taxonomists for standard genome sequencing and annotation.</title>
        <authorList>
            <consortium name="The Broad Institute Genomics Platform"/>
            <consortium name="The Broad Institute Genome Sequencing Center for Infectious Disease"/>
            <person name="Wu L."/>
            <person name="Ma J."/>
        </authorList>
    </citation>
    <scope>NUCLEOTIDE SEQUENCE [LARGE SCALE GENOMIC DNA]</scope>
    <source>
        <strain evidence="3">CECT 7806</strain>
    </source>
</reference>
<name>A0ABT8ALP0_9HYPH</name>
<keyword evidence="1" id="KW-0472">Membrane</keyword>
<evidence type="ECO:0000313" key="2">
    <source>
        <dbReference type="EMBL" id="MDN3570737.1"/>
    </source>
</evidence>
<feature type="transmembrane region" description="Helical" evidence="1">
    <location>
        <begin position="15"/>
        <end position="35"/>
    </location>
</feature>
<organism evidence="2 3">
    <name type="scientific">Methylobacterium longum</name>
    <dbReference type="NCBI Taxonomy" id="767694"/>
    <lineage>
        <taxon>Bacteria</taxon>
        <taxon>Pseudomonadati</taxon>
        <taxon>Pseudomonadota</taxon>
        <taxon>Alphaproteobacteria</taxon>
        <taxon>Hyphomicrobiales</taxon>
        <taxon>Methylobacteriaceae</taxon>
        <taxon>Methylobacterium</taxon>
    </lineage>
</organism>
<gene>
    <name evidence="2" type="ORF">QWZ18_08875</name>
</gene>
<comment type="caution">
    <text evidence="2">The sequence shown here is derived from an EMBL/GenBank/DDBJ whole genome shotgun (WGS) entry which is preliminary data.</text>
</comment>
<keyword evidence="1" id="KW-0812">Transmembrane</keyword>
<accession>A0ABT8ALP0</accession>
<dbReference type="Proteomes" id="UP001244297">
    <property type="component" value="Unassembled WGS sequence"/>
</dbReference>
<keyword evidence="3" id="KW-1185">Reference proteome</keyword>
<keyword evidence="1" id="KW-1133">Transmembrane helix</keyword>
<sequence>MRTMVPTPRQHQEEIQFRLILAATYPFFLAAAAAGRLRPSRDASRPGLAPVRRTIFGEARAMAVQAIPFAFMG</sequence>